<dbReference type="GO" id="GO:0003887">
    <property type="term" value="F:DNA-directed DNA polymerase activity"/>
    <property type="evidence" value="ECO:0007669"/>
    <property type="project" value="UniProtKB-EC"/>
</dbReference>
<keyword evidence="8" id="KW-0235">DNA replication</keyword>
<organism evidence="14 15">
    <name type="scientific">Granulicella cerasi</name>
    <dbReference type="NCBI Taxonomy" id="741063"/>
    <lineage>
        <taxon>Bacteria</taxon>
        <taxon>Pseudomonadati</taxon>
        <taxon>Acidobacteriota</taxon>
        <taxon>Terriglobia</taxon>
        <taxon>Terriglobales</taxon>
        <taxon>Acidobacteriaceae</taxon>
        <taxon>Granulicella</taxon>
    </lineage>
</organism>
<keyword evidence="15" id="KW-1185">Reference proteome</keyword>
<dbReference type="NCBIfam" id="TIGR00594">
    <property type="entry name" value="polc"/>
    <property type="match status" value="1"/>
</dbReference>
<evidence type="ECO:0000256" key="2">
    <source>
        <dbReference type="ARBA" id="ARBA00007391"/>
    </source>
</evidence>
<comment type="subcellular location">
    <subcellularLocation>
        <location evidence="1">Cytoplasm</location>
    </subcellularLocation>
</comment>
<evidence type="ECO:0000313" key="15">
    <source>
        <dbReference type="Proteomes" id="UP001596391"/>
    </source>
</evidence>
<dbReference type="PANTHER" id="PTHR32294">
    <property type="entry name" value="DNA POLYMERASE III SUBUNIT ALPHA"/>
    <property type="match status" value="1"/>
</dbReference>
<keyword evidence="9" id="KW-0227">DNA damage</keyword>
<accession>A0ABW1ZB58</accession>
<dbReference type="PANTHER" id="PTHR32294:SF4">
    <property type="entry name" value="ERROR-PRONE DNA POLYMERASE"/>
    <property type="match status" value="1"/>
</dbReference>
<evidence type="ECO:0000256" key="8">
    <source>
        <dbReference type="ARBA" id="ARBA00022705"/>
    </source>
</evidence>
<proteinExistence type="inferred from homology"/>
<dbReference type="CDD" id="cd04485">
    <property type="entry name" value="DnaE_OBF"/>
    <property type="match status" value="1"/>
</dbReference>
<dbReference type="RefSeq" id="WP_263372020.1">
    <property type="nucleotide sequence ID" value="NZ_JAGSYD010000003.1"/>
</dbReference>
<gene>
    <name evidence="14" type="ORF">ACFQBQ_08740</name>
</gene>
<dbReference type="Pfam" id="PF14579">
    <property type="entry name" value="HHH_6"/>
    <property type="match status" value="1"/>
</dbReference>
<evidence type="ECO:0000313" key="14">
    <source>
        <dbReference type="EMBL" id="MFC6645665.1"/>
    </source>
</evidence>
<dbReference type="Pfam" id="PF17657">
    <property type="entry name" value="DNA_pol3_finger"/>
    <property type="match status" value="1"/>
</dbReference>
<keyword evidence="5" id="KW-0963">Cytoplasm</keyword>
<dbReference type="HAMAP" id="MF_01902">
    <property type="entry name" value="DNApol_error_prone"/>
    <property type="match status" value="1"/>
</dbReference>
<protein>
    <recommendedName>
        <fullName evidence="4">Error-prone DNA polymerase</fullName>
        <ecNumber evidence="3">2.7.7.7</ecNumber>
    </recommendedName>
</protein>
<reference evidence="15" key="1">
    <citation type="journal article" date="2019" name="Int. J. Syst. Evol. Microbiol.">
        <title>The Global Catalogue of Microorganisms (GCM) 10K type strain sequencing project: providing services to taxonomists for standard genome sequencing and annotation.</title>
        <authorList>
            <consortium name="The Broad Institute Genomics Platform"/>
            <consortium name="The Broad Institute Genome Sequencing Center for Infectious Disease"/>
            <person name="Wu L."/>
            <person name="Ma J."/>
        </authorList>
    </citation>
    <scope>NUCLEOTIDE SEQUENCE [LARGE SCALE GENOMIC DNA]</scope>
    <source>
        <strain evidence="15">CGMCC 1.16026</strain>
    </source>
</reference>
<dbReference type="InterPro" id="IPR023073">
    <property type="entry name" value="DnaE2"/>
</dbReference>
<evidence type="ECO:0000256" key="11">
    <source>
        <dbReference type="ARBA" id="ARBA00023204"/>
    </source>
</evidence>
<dbReference type="NCBIfam" id="NF004225">
    <property type="entry name" value="PRK05672.1"/>
    <property type="match status" value="1"/>
</dbReference>
<feature type="domain" description="Polymerase/histidinol phosphatase N-terminal" evidence="13">
    <location>
        <begin position="7"/>
        <end position="74"/>
    </location>
</feature>
<dbReference type="InterPro" id="IPR004013">
    <property type="entry name" value="PHP_dom"/>
</dbReference>
<dbReference type="SUPFAM" id="SSF89550">
    <property type="entry name" value="PHP domain-like"/>
    <property type="match status" value="1"/>
</dbReference>
<dbReference type="InterPro" id="IPR040982">
    <property type="entry name" value="DNA_pol3_finger"/>
</dbReference>
<dbReference type="InterPro" id="IPR003141">
    <property type="entry name" value="Pol/His_phosphatase_N"/>
</dbReference>
<dbReference type="Gene3D" id="3.20.20.140">
    <property type="entry name" value="Metal-dependent hydrolases"/>
    <property type="match status" value="1"/>
</dbReference>
<evidence type="ECO:0000256" key="6">
    <source>
        <dbReference type="ARBA" id="ARBA00022679"/>
    </source>
</evidence>
<evidence type="ECO:0000256" key="9">
    <source>
        <dbReference type="ARBA" id="ARBA00022763"/>
    </source>
</evidence>
<dbReference type="Gene3D" id="1.10.150.870">
    <property type="match status" value="1"/>
</dbReference>
<dbReference type="Pfam" id="PF01336">
    <property type="entry name" value="tRNA_anti-codon"/>
    <property type="match status" value="1"/>
</dbReference>
<evidence type="ECO:0000256" key="3">
    <source>
        <dbReference type="ARBA" id="ARBA00012417"/>
    </source>
</evidence>
<dbReference type="Proteomes" id="UP001596391">
    <property type="component" value="Unassembled WGS sequence"/>
</dbReference>
<name>A0ABW1ZB58_9BACT</name>
<dbReference type="InterPro" id="IPR004805">
    <property type="entry name" value="DnaE2/DnaE/PolC"/>
</dbReference>
<dbReference type="InterPro" id="IPR029460">
    <property type="entry name" value="DNAPol_HHH"/>
</dbReference>
<evidence type="ECO:0000256" key="7">
    <source>
        <dbReference type="ARBA" id="ARBA00022695"/>
    </source>
</evidence>
<dbReference type="InterPro" id="IPR004365">
    <property type="entry name" value="NA-bd_OB_tRNA"/>
</dbReference>
<keyword evidence="6 14" id="KW-0808">Transferase</keyword>
<dbReference type="InterPro" id="IPR011708">
    <property type="entry name" value="DNA_pol3_alpha_NTPase_dom"/>
</dbReference>
<comment type="caution">
    <text evidence="14">The sequence shown here is derived from an EMBL/GenBank/DDBJ whole genome shotgun (WGS) entry which is preliminary data.</text>
</comment>
<dbReference type="InterPro" id="IPR016195">
    <property type="entry name" value="Pol/histidinol_Pase-like"/>
</dbReference>
<evidence type="ECO:0000256" key="1">
    <source>
        <dbReference type="ARBA" id="ARBA00004496"/>
    </source>
</evidence>
<dbReference type="Pfam" id="PF07733">
    <property type="entry name" value="DNA_pol3_alpha"/>
    <property type="match status" value="1"/>
</dbReference>
<comment type="similarity">
    <text evidence="2">Belongs to the DNA polymerase type-C family. DnaE2 subfamily.</text>
</comment>
<dbReference type="EMBL" id="JBHSWI010000001">
    <property type="protein sequence ID" value="MFC6645665.1"/>
    <property type="molecule type" value="Genomic_DNA"/>
</dbReference>
<dbReference type="Pfam" id="PF02811">
    <property type="entry name" value="PHP"/>
    <property type="match status" value="1"/>
</dbReference>
<dbReference type="SMART" id="SM00481">
    <property type="entry name" value="POLIIIAc"/>
    <property type="match status" value="1"/>
</dbReference>
<evidence type="ECO:0000259" key="13">
    <source>
        <dbReference type="SMART" id="SM00481"/>
    </source>
</evidence>
<evidence type="ECO:0000256" key="10">
    <source>
        <dbReference type="ARBA" id="ARBA00022932"/>
    </source>
</evidence>
<comment type="catalytic activity">
    <reaction evidence="12">
        <text>DNA(n) + a 2'-deoxyribonucleoside 5'-triphosphate = DNA(n+1) + diphosphate</text>
        <dbReference type="Rhea" id="RHEA:22508"/>
        <dbReference type="Rhea" id="RHEA-COMP:17339"/>
        <dbReference type="Rhea" id="RHEA-COMP:17340"/>
        <dbReference type="ChEBI" id="CHEBI:33019"/>
        <dbReference type="ChEBI" id="CHEBI:61560"/>
        <dbReference type="ChEBI" id="CHEBI:173112"/>
        <dbReference type="EC" id="2.7.7.7"/>
    </reaction>
</comment>
<keyword evidence="11" id="KW-0234">DNA repair</keyword>
<sequence>MTEPQYIELHANSAFSFLEGGSHPEALVRAAVEAEMPAMALLDRNGVYGAARFHTSAKENGVRAHIGAEISVSSLGDAVLPPDWIPHQQRAVPVRLSLLCESRTGYQNLCQMITRFKMRERSKCEGEAMLEDLHEFSQGLICMTGGEEGPLAAAITRGGEVAGRECLEKLIQIYGRSNVYVELQRHGDRAGEWRNQTAMRLAESLHLPLLATNGVRYATQYEREILDVLTAVRHHVPLDKAGRLLQRNSQRQVRSARAMRRLFHDVPEAVENTVLLSERLTFELNDLGYKFPTYNTPTGEPMWMLLRKLVRNGIERRYRPKRDPYLMRRAKTQARRELELIEKLGFEGYFLIVEDIVRECNKNDIMVQGRGSAANSVVCYATGITAIDPVGMDLLFERFLNENRNEWPDVDLDLPSGDKRESAIQYVYKNYGELGAAMTANVITYRGKSAAREVGKALGFDEETLARLTSLVGHWEWRKKDETLGDNFRHAGFDIKHWRIAKYVELCERIQDIPRHLGQHSGGMVICQGQLNKVVPLERASMAGRSVVQWDKDDCAALGLLKIDLLGLGMMAVIKDCTTLISQHYGQAVDLGQLPHDDSEVYDTLCKGDTVGMFQVESRAQMASIPRNAPRKFYDLVVQVAIIRPGPIVGKMMHPYMRRRQGLEKPESIHPSLDKVLERTLGVPLFQEQLLRMAMVVGNFCGAEAEELRKAVGMRRTWKRMSELMVKLRNGMDENGIDAEKQELIVQSIQSFALYGFPESHAASFALIAYASAYFKVKYLAAFTCAMLNNQPMGFYTPAVLIKDAFRHGLRIKPIDLQTSATTCTIEHEPDGSRSLRLGLNYVRGLHADLAQVIVASRTLYGPFRSVDDLHQRVPRLNRSDLAQLARIGALNWIGEVQHRRDAIWQIEQVSRNAGPLFVAETASSPASSPLRRMQTEERLVADYSGTGLSTSPHPMGYRRAELRQAGVSSATELQGKRDGSRVIAAGAVIARQRPGTALGFIFLSMEDETGIANIVIHPNLYEEDRRIVTSGKFLKVFGKLQNQDGVVHVKTERLEYLHAAPIEVRSHDFH</sequence>
<keyword evidence="10" id="KW-0239">DNA-directed DNA polymerase</keyword>
<evidence type="ECO:0000256" key="4">
    <source>
        <dbReference type="ARBA" id="ARBA00017273"/>
    </source>
</evidence>
<dbReference type="EC" id="2.7.7.7" evidence="3"/>
<evidence type="ECO:0000256" key="12">
    <source>
        <dbReference type="ARBA" id="ARBA00049244"/>
    </source>
</evidence>
<evidence type="ECO:0000256" key="5">
    <source>
        <dbReference type="ARBA" id="ARBA00022490"/>
    </source>
</evidence>
<keyword evidence="7 14" id="KW-0548">Nucleotidyltransferase</keyword>